<evidence type="ECO:0000313" key="1">
    <source>
        <dbReference type="EMBL" id="SCB71971.1"/>
    </source>
</evidence>
<sequence length="102" mass="12081">MKKSLQIYLEYEIKQNLHQQYLQIMRNILKSLPQYDAMDIRWEKSDADTYRYIETFTVPTEAHFHALRRLRTSRGHLLFGLLDDCISGGLKEMKCIGLKKSS</sequence>
<organism evidence="1 2">
    <name type="scientific">[Bacillus] enclensis</name>
    <dbReference type="NCBI Taxonomy" id="1402860"/>
    <lineage>
        <taxon>Bacteria</taxon>
        <taxon>Bacillati</taxon>
        <taxon>Bacillota</taxon>
        <taxon>Bacilli</taxon>
        <taxon>Bacillales</taxon>
        <taxon>Bacillaceae</taxon>
        <taxon>Rossellomorea</taxon>
    </lineage>
</organism>
<dbReference type="RefSeq" id="WP_032086304.1">
    <property type="nucleotide sequence ID" value="NZ_FMAU01000001.1"/>
</dbReference>
<proteinExistence type="predicted"/>
<protein>
    <submittedName>
        <fullName evidence="1">Uncharacterized protein</fullName>
    </submittedName>
</protein>
<reference evidence="2" key="1">
    <citation type="submission" date="2016-08" db="EMBL/GenBank/DDBJ databases">
        <authorList>
            <person name="Varghese N."/>
            <person name="Submissions Spin"/>
        </authorList>
    </citation>
    <scope>NUCLEOTIDE SEQUENCE [LARGE SCALE GENOMIC DNA]</scope>
    <source>
        <strain evidence="2">SGD-1123</strain>
    </source>
</reference>
<evidence type="ECO:0000313" key="2">
    <source>
        <dbReference type="Proteomes" id="UP000181997"/>
    </source>
</evidence>
<name>A0A0V8HQ48_9BACI</name>
<gene>
    <name evidence="1" type="ORF">GA0061094_0023</name>
</gene>
<dbReference type="OrthoDB" id="2967153at2"/>
<accession>A0A0V8HQ48</accession>
<dbReference type="Proteomes" id="UP000181997">
    <property type="component" value="Unassembled WGS sequence"/>
</dbReference>
<dbReference type="AlphaFoldDB" id="A0A0V8HQ48"/>
<keyword evidence="2" id="KW-1185">Reference proteome</keyword>
<dbReference type="EMBL" id="FMAU01000001">
    <property type="protein sequence ID" value="SCB71971.1"/>
    <property type="molecule type" value="Genomic_DNA"/>
</dbReference>